<evidence type="ECO:0000256" key="2">
    <source>
        <dbReference type="ARBA" id="ARBA00022525"/>
    </source>
</evidence>
<dbReference type="AlphaFoldDB" id="A0A1G8N707"/>
<comment type="subcellular location">
    <subcellularLocation>
        <location evidence="1">Secreted</location>
    </subcellularLocation>
</comment>
<organism evidence="4 5">
    <name type="scientific">Lutimaribacter saemankumensis</name>
    <dbReference type="NCBI Taxonomy" id="490829"/>
    <lineage>
        <taxon>Bacteria</taxon>
        <taxon>Pseudomonadati</taxon>
        <taxon>Pseudomonadota</taxon>
        <taxon>Alphaproteobacteria</taxon>
        <taxon>Rhodobacterales</taxon>
        <taxon>Roseobacteraceae</taxon>
        <taxon>Lutimaribacter</taxon>
    </lineage>
</organism>
<keyword evidence="3" id="KW-0325">Glycoprotein</keyword>
<keyword evidence="2" id="KW-0964">Secreted</keyword>
<evidence type="ECO:0000313" key="4">
    <source>
        <dbReference type="EMBL" id="SDI75978.1"/>
    </source>
</evidence>
<dbReference type="GO" id="GO:0020037">
    <property type="term" value="F:heme binding"/>
    <property type="evidence" value="ECO:0007669"/>
    <property type="project" value="InterPro"/>
</dbReference>
<dbReference type="Gene3D" id="1.10.640.10">
    <property type="entry name" value="Haem peroxidase domain superfamily, animal type"/>
    <property type="match status" value="1"/>
</dbReference>
<dbReference type="InterPro" id="IPR037120">
    <property type="entry name" value="Haem_peroxidase_sf_animal"/>
</dbReference>
<protein>
    <submittedName>
        <fullName evidence="4">Animal haem peroxidase</fullName>
    </submittedName>
</protein>
<dbReference type="STRING" id="490829.SAMN05421850_10592"/>
<dbReference type="PROSITE" id="PS50292">
    <property type="entry name" value="PEROXIDASE_3"/>
    <property type="match status" value="1"/>
</dbReference>
<dbReference type="GO" id="GO:0004601">
    <property type="term" value="F:peroxidase activity"/>
    <property type="evidence" value="ECO:0007669"/>
    <property type="project" value="UniProtKB-KW"/>
</dbReference>
<dbReference type="OrthoDB" id="105077at2"/>
<gene>
    <name evidence="4" type="ORF">SAMN05421850_10592</name>
</gene>
<dbReference type="GO" id="GO:0005576">
    <property type="term" value="C:extracellular region"/>
    <property type="evidence" value="ECO:0007669"/>
    <property type="project" value="UniProtKB-SubCell"/>
</dbReference>
<dbReference type="PANTHER" id="PTHR11475:SF4">
    <property type="entry name" value="CHORION PEROXIDASE"/>
    <property type="match status" value="1"/>
</dbReference>
<name>A0A1G8N707_9RHOB</name>
<dbReference type="InterPro" id="IPR019791">
    <property type="entry name" value="Haem_peroxidase_animal"/>
</dbReference>
<dbReference type="InterPro" id="IPR010255">
    <property type="entry name" value="Haem_peroxidase_sf"/>
</dbReference>
<dbReference type="PANTHER" id="PTHR11475">
    <property type="entry name" value="OXIDASE/PEROXIDASE"/>
    <property type="match status" value="1"/>
</dbReference>
<dbReference type="Proteomes" id="UP000199340">
    <property type="component" value="Unassembled WGS sequence"/>
</dbReference>
<dbReference type="EMBL" id="FNEB01000005">
    <property type="protein sequence ID" value="SDI75978.1"/>
    <property type="molecule type" value="Genomic_DNA"/>
</dbReference>
<keyword evidence="5" id="KW-1185">Reference proteome</keyword>
<evidence type="ECO:0000313" key="5">
    <source>
        <dbReference type="Proteomes" id="UP000199340"/>
    </source>
</evidence>
<reference evidence="4 5" key="1">
    <citation type="submission" date="2016-10" db="EMBL/GenBank/DDBJ databases">
        <authorList>
            <person name="de Groot N.N."/>
        </authorList>
    </citation>
    <scope>NUCLEOTIDE SEQUENCE [LARGE SCALE GENOMIC DNA]</scope>
    <source>
        <strain evidence="4 5">DSM 28010</strain>
    </source>
</reference>
<sequence length="500" mass="56177">MTHGSSHFEILAPRSKFYHGPFGRLCPEVEPWVAPGKCDKEIDDKLLDFANQHMLERPGENPGDLADPAVVADLEAEFSSNIPAGYTYFGQFVDHDITFDPASSLVRQNDPNGLFNFRTPRLDLDNIYGMGPRDQPYLYGHDGDPVKLAIGRIDSEPDLPDLPRFRGRALIGDMRNDENSMVSQLQLAFLLAHNTLVDRARAAHPNASNDEVFEIARKTLRWLYQWVVWTDFIPRVTVNEVWKCALQLETTCDKRKHWVAGLSDVYSWKNQPFMPVEFAVAAYRFGHSMVRNAYQTNFPVRGFGQFAPIFDNSGAGTGDDLRGFRPMEPRNCIQWDWFLPMGGPEPFPQMARKIDTKLANALAFLHEGPVGDPLNVLAFRNLKRGHTFALPKGTAMARKFCLKPLSLKEHEPDALWYYVLREAQGNGGNTLGRLGSTIVCSVFAGLLKGDPCSWLNLDPCWRPDDDPLLHAGEDNSDDKDWKLSSIIRLAGLKADGIGFA</sequence>
<dbReference type="GO" id="GO:0006979">
    <property type="term" value="P:response to oxidative stress"/>
    <property type="evidence" value="ECO:0007669"/>
    <property type="project" value="InterPro"/>
</dbReference>
<dbReference type="SUPFAM" id="SSF48113">
    <property type="entry name" value="Heme-dependent peroxidases"/>
    <property type="match status" value="1"/>
</dbReference>
<accession>A0A1G8N707</accession>
<dbReference type="Pfam" id="PF03098">
    <property type="entry name" value="An_peroxidase"/>
    <property type="match status" value="1"/>
</dbReference>
<evidence type="ECO:0000256" key="1">
    <source>
        <dbReference type="ARBA" id="ARBA00004613"/>
    </source>
</evidence>
<evidence type="ECO:0000256" key="3">
    <source>
        <dbReference type="ARBA" id="ARBA00023180"/>
    </source>
</evidence>
<keyword evidence="4" id="KW-0560">Oxidoreductase</keyword>
<proteinExistence type="predicted"/>
<dbReference type="CDD" id="cd09819">
    <property type="entry name" value="An_peroxidase_bacterial_1"/>
    <property type="match status" value="1"/>
</dbReference>
<dbReference type="RefSeq" id="WP_090028718.1">
    <property type="nucleotide sequence ID" value="NZ_FNEB01000005.1"/>
</dbReference>
<keyword evidence="4" id="KW-0575">Peroxidase</keyword>